<protein>
    <recommendedName>
        <fullName evidence="5">Methyltransferase type 11 domain-containing protein</fullName>
    </recommendedName>
</protein>
<organism evidence="3 4">
    <name type="scientific">Raphidocelis subcapitata</name>
    <dbReference type="NCBI Taxonomy" id="307507"/>
    <lineage>
        <taxon>Eukaryota</taxon>
        <taxon>Viridiplantae</taxon>
        <taxon>Chlorophyta</taxon>
        <taxon>core chlorophytes</taxon>
        <taxon>Chlorophyceae</taxon>
        <taxon>CS clade</taxon>
        <taxon>Sphaeropleales</taxon>
        <taxon>Selenastraceae</taxon>
        <taxon>Raphidocelis</taxon>
    </lineage>
</organism>
<evidence type="ECO:0008006" key="5">
    <source>
        <dbReference type="Google" id="ProtNLM"/>
    </source>
</evidence>
<comment type="caution">
    <text evidence="3">The sequence shown here is derived from an EMBL/GenBank/DDBJ whole genome shotgun (WGS) entry which is preliminary data.</text>
</comment>
<keyword evidence="1" id="KW-0472">Membrane</keyword>
<keyword evidence="4" id="KW-1185">Reference proteome</keyword>
<evidence type="ECO:0000256" key="1">
    <source>
        <dbReference type="SAM" id="Phobius"/>
    </source>
</evidence>
<dbReference type="EMBL" id="BDRX01000108">
    <property type="protein sequence ID" value="GBF97819.1"/>
    <property type="molecule type" value="Genomic_DNA"/>
</dbReference>
<proteinExistence type="predicted"/>
<evidence type="ECO:0000313" key="4">
    <source>
        <dbReference type="Proteomes" id="UP000247498"/>
    </source>
</evidence>
<evidence type="ECO:0000313" key="3">
    <source>
        <dbReference type="EMBL" id="GBF97819.1"/>
    </source>
</evidence>
<dbReference type="AlphaFoldDB" id="A0A2V0PE75"/>
<dbReference type="InParanoid" id="A0A2V0PE75"/>
<reference evidence="3 4" key="1">
    <citation type="journal article" date="2018" name="Sci. Rep.">
        <title>Raphidocelis subcapitata (=Pseudokirchneriella subcapitata) provides an insight into genome evolution and environmental adaptations in the Sphaeropleales.</title>
        <authorList>
            <person name="Suzuki S."/>
            <person name="Yamaguchi H."/>
            <person name="Nakajima N."/>
            <person name="Kawachi M."/>
        </authorList>
    </citation>
    <scope>NUCLEOTIDE SEQUENCE [LARGE SCALE GENOMIC DNA]</scope>
    <source>
        <strain evidence="3 4">NIES-35</strain>
    </source>
</reference>
<feature type="signal peptide" evidence="2">
    <location>
        <begin position="1"/>
        <end position="20"/>
    </location>
</feature>
<sequence length="375" mass="39527">MAAGLAHVLTFLASITACSAALSSSGRTPSGISFNPCARAADAPKPQAGVYFNSNGSMYGVLRAEKALAFLRGVGAFAPCAAATGAKPCALVDIGAGEEAPRGIMKRMGLQHVAYLPVDYKARSADTIVCNLNNIEFPHAQLGKYNVVGFLFLGSLEYVIHRWALVASLAMYPNAVSVIHYSYGMAYYGDEYAWVAPLLPQHFSVLVAPFNGTFYPDTFAEFHVARRSPGYGAIMFNDSIAAANPALFMREGAYIHCRESCDGIDAPCYACSAESTDSKKTVLAANLATALMKPIAADCRDSCTAWNASCLACLAGHMRPAGNARGGWIRPALREGYPCLSAAAWSVLAVAGFGVIVAFTVRTALARSPPLGHGS</sequence>
<keyword evidence="1" id="KW-1133">Transmembrane helix</keyword>
<name>A0A2V0PE75_9CHLO</name>
<keyword evidence="2" id="KW-0732">Signal</keyword>
<dbReference type="Proteomes" id="UP000247498">
    <property type="component" value="Unassembled WGS sequence"/>
</dbReference>
<feature type="transmembrane region" description="Helical" evidence="1">
    <location>
        <begin position="342"/>
        <end position="361"/>
    </location>
</feature>
<accession>A0A2V0PE75</accession>
<feature type="chain" id="PRO_5016053201" description="Methyltransferase type 11 domain-containing protein" evidence="2">
    <location>
        <begin position="21"/>
        <end position="375"/>
    </location>
</feature>
<gene>
    <name evidence="3" type="ORF">Rsub_11345</name>
</gene>
<keyword evidence="1" id="KW-0812">Transmembrane</keyword>
<evidence type="ECO:0000256" key="2">
    <source>
        <dbReference type="SAM" id="SignalP"/>
    </source>
</evidence>